<feature type="transmembrane region" description="Helical" evidence="1">
    <location>
        <begin position="42"/>
        <end position="62"/>
    </location>
</feature>
<dbReference type="Proteomes" id="UP000313359">
    <property type="component" value="Unassembled WGS sequence"/>
</dbReference>
<name>A0A5C2SJF3_9APHY</name>
<gene>
    <name evidence="2" type="ORF">L227DRAFT_386008</name>
</gene>
<feature type="transmembrane region" description="Helical" evidence="1">
    <location>
        <begin position="74"/>
        <end position="98"/>
    </location>
</feature>
<evidence type="ECO:0000313" key="3">
    <source>
        <dbReference type="Proteomes" id="UP000313359"/>
    </source>
</evidence>
<dbReference type="STRING" id="1328759.A0A5C2SJF3"/>
<dbReference type="EMBL" id="ML122256">
    <property type="protein sequence ID" value="RPD63327.1"/>
    <property type="molecule type" value="Genomic_DNA"/>
</dbReference>
<keyword evidence="1" id="KW-1133">Transmembrane helix</keyword>
<keyword evidence="1" id="KW-0472">Membrane</keyword>
<organism evidence="2 3">
    <name type="scientific">Lentinus tigrinus ALCF2SS1-6</name>
    <dbReference type="NCBI Taxonomy" id="1328759"/>
    <lineage>
        <taxon>Eukaryota</taxon>
        <taxon>Fungi</taxon>
        <taxon>Dikarya</taxon>
        <taxon>Basidiomycota</taxon>
        <taxon>Agaricomycotina</taxon>
        <taxon>Agaricomycetes</taxon>
        <taxon>Polyporales</taxon>
        <taxon>Polyporaceae</taxon>
        <taxon>Lentinus</taxon>
    </lineage>
</organism>
<evidence type="ECO:0000256" key="1">
    <source>
        <dbReference type="SAM" id="Phobius"/>
    </source>
</evidence>
<accession>A0A5C2SJF3</accession>
<dbReference type="AlphaFoldDB" id="A0A5C2SJF3"/>
<evidence type="ECO:0008006" key="4">
    <source>
        <dbReference type="Google" id="ProtNLM"/>
    </source>
</evidence>
<feature type="transmembrane region" description="Helical" evidence="1">
    <location>
        <begin position="128"/>
        <end position="152"/>
    </location>
</feature>
<reference evidence="2" key="1">
    <citation type="journal article" date="2018" name="Genome Biol. Evol.">
        <title>Genomics and development of Lentinus tigrinus, a white-rot wood-decaying mushroom with dimorphic fruiting bodies.</title>
        <authorList>
            <person name="Wu B."/>
            <person name="Xu Z."/>
            <person name="Knudson A."/>
            <person name="Carlson A."/>
            <person name="Chen N."/>
            <person name="Kovaka S."/>
            <person name="LaButti K."/>
            <person name="Lipzen A."/>
            <person name="Pennachio C."/>
            <person name="Riley R."/>
            <person name="Schakwitz W."/>
            <person name="Umezawa K."/>
            <person name="Ohm R.A."/>
            <person name="Grigoriev I.V."/>
            <person name="Nagy L.G."/>
            <person name="Gibbons J."/>
            <person name="Hibbett D."/>
        </authorList>
    </citation>
    <scope>NUCLEOTIDE SEQUENCE [LARGE SCALE GENOMIC DNA]</scope>
    <source>
        <strain evidence="2">ALCF2SS1-6</strain>
    </source>
</reference>
<keyword evidence="1" id="KW-0812">Transmembrane</keyword>
<evidence type="ECO:0000313" key="2">
    <source>
        <dbReference type="EMBL" id="RPD63327.1"/>
    </source>
</evidence>
<proteinExistence type="predicted"/>
<protein>
    <recommendedName>
        <fullName evidence="4">MARVEL domain-containing protein</fullName>
    </recommendedName>
</protein>
<keyword evidence="3" id="KW-1185">Reference proteome</keyword>
<dbReference type="OrthoDB" id="3364107at2759"/>
<sequence length="172" mass="18691">MSLMFIYRLCTFAFVMIAALIVMALSAQTTAALQKLAHTSALYSNFGVASGVLTLVSIPFMLMKDCFGAGPSSVILFELIWLSVLWILFFVTGGLTFADANFSKIVKSCDELSISPDLVNICRDAQPIGILAILAAVALLIYFLALLVFAAMRSSRQGPVWMQSVKDSEKAY</sequence>